<dbReference type="Gene3D" id="3.40.50.300">
    <property type="entry name" value="P-loop containing nucleotide triphosphate hydrolases"/>
    <property type="match status" value="1"/>
</dbReference>
<dbReference type="InterPro" id="IPR005700">
    <property type="entry name" value="EPS_ExoP-like"/>
</dbReference>
<evidence type="ECO:0000256" key="6">
    <source>
        <dbReference type="ARBA" id="ARBA00022692"/>
    </source>
</evidence>
<keyword evidence="12" id="KW-0829">Tyrosine-protein kinase</keyword>
<evidence type="ECO:0000256" key="1">
    <source>
        <dbReference type="ARBA" id="ARBA00004429"/>
    </source>
</evidence>
<feature type="domain" description="Polysaccharide chain length determinant N-terminal" evidence="15">
    <location>
        <begin position="18"/>
        <end position="107"/>
    </location>
</feature>
<proteinExistence type="inferred from homology"/>
<evidence type="ECO:0000313" key="18">
    <source>
        <dbReference type="EMBL" id="MFM0238862.1"/>
    </source>
</evidence>
<evidence type="ECO:0000256" key="5">
    <source>
        <dbReference type="ARBA" id="ARBA00022679"/>
    </source>
</evidence>
<dbReference type="PANTHER" id="PTHR32309">
    <property type="entry name" value="TYROSINE-PROTEIN KINASE"/>
    <property type="match status" value="1"/>
</dbReference>
<comment type="catalytic activity">
    <reaction evidence="13">
        <text>L-tyrosyl-[protein] + ATP = O-phospho-L-tyrosyl-[protein] + ADP + H(+)</text>
        <dbReference type="Rhea" id="RHEA:10596"/>
        <dbReference type="Rhea" id="RHEA-COMP:10136"/>
        <dbReference type="Rhea" id="RHEA-COMP:20101"/>
        <dbReference type="ChEBI" id="CHEBI:15378"/>
        <dbReference type="ChEBI" id="CHEBI:30616"/>
        <dbReference type="ChEBI" id="CHEBI:46858"/>
        <dbReference type="ChEBI" id="CHEBI:61978"/>
        <dbReference type="ChEBI" id="CHEBI:456216"/>
    </reaction>
</comment>
<dbReference type="NCBIfam" id="TIGR01007">
    <property type="entry name" value="eps_fam"/>
    <property type="match status" value="1"/>
</dbReference>
<evidence type="ECO:0000256" key="2">
    <source>
        <dbReference type="ARBA" id="ARBA00008883"/>
    </source>
</evidence>
<evidence type="ECO:0000256" key="11">
    <source>
        <dbReference type="ARBA" id="ARBA00023136"/>
    </source>
</evidence>
<evidence type="ECO:0000259" key="15">
    <source>
        <dbReference type="Pfam" id="PF02706"/>
    </source>
</evidence>
<evidence type="ECO:0000256" key="4">
    <source>
        <dbReference type="ARBA" id="ARBA00022519"/>
    </source>
</evidence>
<feature type="transmembrane region" description="Helical" evidence="14">
    <location>
        <begin position="31"/>
        <end position="50"/>
    </location>
</feature>
<organism evidence="18 19">
    <name type="scientific">Paraburkholderia phytofirmans</name>
    <dbReference type="NCBI Taxonomy" id="261302"/>
    <lineage>
        <taxon>Bacteria</taxon>
        <taxon>Pseudomonadati</taxon>
        <taxon>Pseudomonadota</taxon>
        <taxon>Betaproteobacteria</taxon>
        <taxon>Burkholderiales</taxon>
        <taxon>Burkholderiaceae</taxon>
        <taxon>Paraburkholderia</taxon>
    </lineage>
</organism>
<reference evidence="18 19" key="1">
    <citation type="journal article" date="2024" name="Chem. Sci.">
        <title>Discovery of megapolipeptins by genome mining of a Burkholderiales bacteria collection.</title>
        <authorList>
            <person name="Paulo B.S."/>
            <person name="Recchia M.J.J."/>
            <person name="Lee S."/>
            <person name="Fergusson C.H."/>
            <person name="Romanowski S.B."/>
            <person name="Hernandez A."/>
            <person name="Krull N."/>
            <person name="Liu D.Y."/>
            <person name="Cavanagh H."/>
            <person name="Bos A."/>
            <person name="Gray C.A."/>
            <person name="Murphy B.T."/>
            <person name="Linington R.G."/>
            <person name="Eustaquio A.S."/>
        </authorList>
    </citation>
    <scope>NUCLEOTIDE SEQUENCE [LARGE SCALE GENOMIC DNA]</scope>
    <source>
        <strain evidence="18 19">RL17-351-BIE-A</strain>
    </source>
</reference>
<evidence type="ECO:0000256" key="14">
    <source>
        <dbReference type="SAM" id="Phobius"/>
    </source>
</evidence>
<keyword evidence="19" id="KW-1185">Reference proteome</keyword>
<name>A0ABW9BEW0_9BURK</name>
<dbReference type="EMBL" id="JAQQDR010000004">
    <property type="protein sequence ID" value="MFM0238862.1"/>
    <property type="molecule type" value="Genomic_DNA"/>
</dbReference>
<evidence type="ECO:0000313" key="19">
    <source>
        <dbReference type="Proteomes" id="UP001629274"/>
    </source>
</evidence>
<dbReference type="SUPFAM" id="SSF52540">
    <property type="entry name" value="P-loop containing nucleoside triphosphate hydrolases"/>
    <property type="match status" value="1"/>
</dbReference>
<keyword evidence="4" id="KW-0997">Cell inner membrane</keyword>
<sequence>MNNRLDLSSTDYSEDDSDLVRYLDILISSRWLVASIFAITLLLGTAYAYLARPTYEADMMIQVEQDNPASANSLLGDLSSLFDVKTQAEDELEILKSRMVVDQAMNRLRLFIDAQPRYFPLIGWRIAKSARSVSNPGFLGWGGFCWGTESIDVREFEVPKEFEGERFRLTLLENHRVRLMQSDLDAPIEGVIGEAIDVDQSAGHFHLLVADVHAKPGAVFNVTRGSKLKTLAELQKNLNIQQKGKQSNIISGSLRGGDQQQISEILNQIGEAYVAQNVKRKAAEAEKSSQFLEGLLPGLKHDLEVAETRYNAMRNQRGTFDVGLEAQTLLQESVATQSGLLDLQQKRADLATRYAPGHPAIVALDQQIDAMKARLGGVNGRMKRLPNLDQDAVSLMRDVKVGQDIYISTLNNIQQLKLVAAGKVGSVRQVDDARVPEEPVWPMKPLVIGLAAIAGLILGMGAAFAREMLYGGVSDAQEIERYAGLNVYGTIPLSTAQKPLNAEMKSGKPGKYLLAETHPAEPSVESLRSLRTALRFAMLEAPNNRLLLTGPAPGVGKSFVSANLAAVLCGGKKRVLLVDADMRRGHLHQYFGSARGQGLSNVLAGEVAVDTAIQREVVPGLDLLTTGSIPPNASELLLSDSMGRLMVSLGERYDMVVIDTPPVLAVADAPVMGAMAGTVFLIARCQKTTIGEITESARQLQRANAPLKGVIFNGVDARAFGYRSKYGAYRYVAYQNQNRKQPK</sequence>
<protein>
    <submittedName>
        <fullName evidence="18">Polysaccharide biosynthesis tyrosine autokinase</fullName>
        <ecNumber evidence="18">2.7.10.2</ecNumber>
    </submittedName>
</protein>
<dbReference type="Pfam" id="PF23607">
    <property type="entry name" value="WZC_N"/>
    <property type="match status" value="1"/>
</dbReference>
<feature type="domain" description="Tyrosine-protein kinase G-rich" evidence="17">
    <location>
        <begin position="388"/>
        <end position="468"/>
    </location>
</feature>
<evidence type="ECO:0000256" key="10">
    <source>
        <dbReference type="ARBA" id="ARBA00022989"/>
    </source>
</evidence>
<keyword evidence="5 18" id="KW-0808">Transferase</keyword>
<dbReference type="Pfam" id="PF13614">
    <property type="entry name" value="AAA_31"/>
    <property type="match status" value="1"/>
</dbReference>
<keyword evidence="3" id="KW-1003">Cell membrane</keyword>
<dbReference type="CDD" id="cd05387">
    <property type="entry name" value="BY-kinase"/>
    <property type="match status" value="1"/>
</dbReference>
<keyword evidence="10 14" id="KW-1133">Transmembrane helix</keyword>
<keyword evidence="8" id="KW-0418">Kinase</keyword>
<dbReference type="InterPro" id="IPR050445">
    <property type="entry name" value="Bact_polysacc_biosynth/exp"/>
</dbReference>
<evidence type="ECO:0000256" key="13">
    <source>
        <dbReference type="ARBA" id="ARBA00053015"/>
    </source>
</evidence>
<keyword evidence="7" id="KW-0547">Nucleotide-binding</keyword>
<evidence type="ECO:0000256" key="12">
    <source>
        <dbReference type="ARBA" id="ARBA00023137"/>
    </source>
</evidence>
<dbReference type="RefSeq" id="WP_408258720.1">
    <property type="nucleotide sequence ID" value="NZ_JAQQCK010000002.1"/>
</dbReference>
<dbReference type="GO" id="GO:0004715">
    <property type="term" value="F:non-membrane spanning protein tyrosine kinase activity"/>
    <property type="evidence" value="ECO:0007669"/>
    <property type="project" value="UniProtKB-EC"/>
</dbReference>
<dbReference type="InterPro" id="IPR025669">
    <property type="entry name" value="AAA_dom"/>
</dbReference>
<dbReference type="PANTHER" id="PTHR32309:SF32">
    <property type="entry name" value="TYROSINE-PROTEIN KINASE ETK-RELATED"/>
    <property type="match status" value="1"/>
</dbReference>
<feature type="domain" description="AAA" evidence="16">
    <location>
        <begin position="554"/>
        <end position="687"/>
    </location>
</feature>
<dbReference type="Proteomes" id="UP001629274">
    <property type="component" value="Unassembled WGS sequence"/>
</dbReference>
<evidence type="ECO:0000256" key="3">
    <source>
        <dbReference type="ARBA" id="ARBA00022475"/>
    </source>
</evidence>
<dbReference type="Pfam" id="PF02706">
    <property type="entry name" value="Wzz"/>
    <property type="match status" value="1"/>
</dbReference>
<gene>
    <name evidence="18" type="ORF">PQR03_12035</name>
</gene>
<keyword evidence="6 14" id="KW-0812">Transmembrane</keyword>
<comment type="caution">
    <text evidence="18">The sequence shown here is derived from an EMBL/GenBank/DDBJ whole genome shotgun (WGS) entry which is preliminary data.</text>
</comment>
<keyword evidence="11 14" id="KW-0472">Membrane</keyword>
<dbReference type="InterPro" id="IPR005702">
    <property type="entry name" value="Wzc-like_C"/>
</dbReference>
<accession>A0ABW9BEW0</accession>
<dbReference type="NCBIfam" id="TIGR01005">
    <property type="entry name" value="eps_transp_fam"/>
    <property type="match status" value="1"/>
</dbReference>
<evidence type="ECO:0000259" key="16">
    <source>
        <dbReference type="Pfam" id="PF13614"/>
    </source>
</evidence>
<comment type="similarity">
    <text evidence="2">Belongs to the etk/wzc family.</text>
</comment>
<comment type="subcellular location">
    <subcellularLocation>
        <location evidence="1">Cell inner membrane</location>
        <topology evidence="1">Multi-pass membrane protein</topology>
    </subcellularLocation>
</comment>
<dbReference type="InterPro" id="IPR032807">
    <property type="entry name" value="GNVR"/>
</dbReference>
<keyword evidence="9" id="KW-0067">ATP-binding</keyword>
<dbReference type="InterPro" id="IPR003856">
    <property type="entry name" value="LPS_length_determ_N"/>
</dbReference>
<evidence type="ECO:0000256" key="7">
    <source>
        <dbReference type="ARBA" id="ARBA00022741"/>
    </source>
</evidence>
<dbReference type="Pfam" id="PF13807">
    <property type="entry name" value="GNVR"/>
    <property type="match status" value="1"/>
</dbReference>
<dbReference type="EC" id="2.7.10.2" evidence="18"/>
<evidence type="ECO:0000259" key="17">
    <source>
        <dbReference type="Pfam" id="PF13807"/>
    </source>
</evidence>
<dbReference type="InterPro" id="IPR027417">
    <property type="entry name" value="P-loop_NTPase"/>
</dbReference>
<evidence type="ECO:0000256" key="8">
    <source>
        <dbReference type="ARBA" id="ARBA00022777"/>
    </source>
</evidence>
<evidence type="ECO:0000256" key="9">
    <source>
        <dbReference type="ARBA" id="ARBA00022840"/>
    </source>
</evidence>